<dbReference type="RefSeq" id="XP_011630015.1">
    <property type="nucleotide sequence ID" value="XM_011631713.1"/>
</dbReference>
<protein>
    <submittedName>
        <fullName evidence="2">Uncharacterized protein LOC105422362</fullName>
    </submittedName>
</protein>
<dbReference type="KEGG" id="pbar:105422362"/>
<evidence type="ECO:0000313" key="2">
    <source>
        <dbReference type="RefSeq" id="XP_011630015.1"/>
    </source>
</evidence>
<dbReference type="GeneID" id="105422362"/>
<proteinExistence type="predicted"/>
<gene>
    <name evidence="2" type="primary">LOC105422362</name>
</gene>
<reference evidence="2" key="1">
    <citation type="submission" date="2025-08" db="UniProtKB">
        <authorList>
            <consortium name="RefSeq"/>
        </authorList>
    </citation>
    <scope>IDENTIFICATION</scope>
</reference>
<name>A0A6I9VTK4_9HYME</name>
<feature type="non-terminal residue" evidence="2">
    <location>
        <position position="1"/>
    </location>
</feature>
<dbReference type="AlphaFoldDB" id="A0A6I9VTK4"/>
<dbReference type="OrthoDB" id="7553767at2759"/>
<dbReference type="Proteomes" id="UP000504615">
    <property type="component" value="Unplaced"/>
</dbReference>
<sequence>TNTLLKNILKIIQNRGRIIRKPIILSISSLAEMDIFENINENDYFEIVMNYFRYVGGFNLKETLNLCLKEGLTDAITPLFTWFGREGGLRNSQRLLYNSRLIMAIYERRAWNSKRTCEKLFGQLRRNIEIKHAGLMRIANVRIADRNL</sequence>
<accession>A0A6I9VTK4</accession>
<organism evidence="1 2">
    <name type="scientific">Pogonomyrmex barbatus</name>
    <name type="common">red harvester ant</name>
    <dbReference type="NCBI Taxonomy" id="144034"/>
    <lineage>
        <taxon>Eukaryota</taxon>
        <taxon>Metazoa</taxon>
        <taxon>Ecdysozoa</taxon>
        <taxon>Arthropoda</taxon>
        <taxon>Hexapoda</taxon>
        <taxon>Insecta</taxon>
        <taxon>Pterygota</taxon>
        <taxon>Neoptera</taxon>
        <taxon>Endopterygota</taxon>
        <taxon>Hymenoptera</taxon>
        <taxon>Apocrita</taxon>
        <taxon>Aculeata</taxon>
        <taxon>Formicoidea</taxon>
        <taxon>Formicidae</taxon>
        <taxon>Myrmicinae</taxon>
        <taxon>Pogonomyrmex</taxon>
    </lineage>
</organism>
<evidence type="ECO:0000313" key="1">
    <source>
        <dbReference type="Proteomes" id="UP000504615"/>
    </source>
</evidence>
<keyword evidence="1" id="KW-1185">Reference proteome</keyword>